<dbReference type="PROSITE" id="PS51387">
    <property type="entry name" value="FAD_PCMH"/>
    <property type="match status" value="1"/>
</dbReference>
<dbReference type="PANTHER" id="PTHR42934:SF1">
    <property type="entry name" value="GLYCOLATE OXIDASE SUBUNIT GLCD"/>
    <property type="match status" value="1"/>
</dbReference>
<evidence type="ECO:0000256" key="3">
    <source>
        <dbReference type="ARBA" id="ARBA00022827"/>
    </source>
</evidence>
<evidence type="ECO:0000256" key="1">
    <source>
        <dbReference type="ARBA" id="ARBA00001974"/>
    </source>
</evidence>
<comment type="cofactor">
    <cofactor evidence="1">
        <name>FAD</name>
        <dbReference type="ChEBI" id="CHEBI:57692"/>
    </cofactor>
</comment>
<name>A0A8B6XAZ7_9BURK</name>
<dbReference type="Pfam" id="PF02913">
    <property type="entry name" value="FAD-oxidase_C"/>
    <property type="match status" value="1"/>
</dbReference>
<dbReference type="InterPro" id="IPR051914">
    <property type="entry name" value="FAD-linked_OxidoTrans_Type4"/>
</dbReference>
<dbReference type="RefSeq" id="WP_084544895.1">
    <property type="nucleotide sequence ID" value="NZ_AXWS01000008.1"/>
</dbReference>
<feature type="compositionally biased region" description="Low complexity" evidence="5">
    <location>
        <begin position="1"/>
        <end position="22"/>
    </location>
</feature>
<dbReference type="PANTHER" id="PTHR42934">
    <property type="entry name" value="GLYCOLATE OXIDASE SUBUNIT GLCD"/>
    <property type="match status" value="1"/>
</dbReference>
<dbReference type="Gene3D" id="1.10.45.10">
    <property type="entry name" value="Vanillyl-alcohol Oxidase, Chain A, domain 4"/>
    <property type="match status" value="1"/>
</dbReference>
<evidence type="ECO:0000313" key="8">
    <source>
        <dbReference type="RefSeq" id="WP_084544895.1"/>
    </source>
</evidence>
<protein>
    <submittedName>
        <fullName evidence="8">FAD-linked oxidase C-terminal domain-containing protein</fullName>
    </submittedName>
</protein>
<dbReference type="OrthoDB" id="8522822at2"/>
<dbReference type="InterPro" id="IPR036318">
    <property type="entry name" value="FAD-bd_PCMH-like_sf"/>
</dbReference>
<evidence type="ECO:0000256" key="5">
    <source>
        <dbReference type="SAM" id="MobiDB-lite"/>
    </source>
</evidence>
<dbReference type="AlphaFoldDB" id="A0A8B6XAZ7"/>
<dbReference type="SUPFAM" id="SSF55103">
    <property type="entry name" value="FAD-linked oxidases, C-terminal domain"/>
    <property type="match status" value="1"/>
</dbReference>
<organism evidence="7 8">
    <name type="scientific">Derxia gummosa DSM 723</name>
    <dbReference type="NCBI Taxonomy" id="1121388"/>
    <lineage>
        <taxon>Bacteria</taxon>
        <taxon>Pseudomonadati</taxon>
        <taxon>Pseudomonadota</taxon>
        <taxon>Betaproteobacteria</taxon>
        <taxon>Burkholderiales</taxon>
        <taxon>Alcaligenaceae</taxon>
        <taxon>Derxia</taxon>
    </lineage>
</organism>
<dbReference type="GO" id="GO:0016491">
    <property type="term" value="F:oxidoreductase activity"/>
    <property type="evidence" value="ECO:0007669"/>
    <property type="project" value="UniProtKB-KW"/>
</dbReference>
<dbReference type="Pfam" id="PF01565">
    <property type="entry name" value="FAD_binding_4"/>
    <property type="match status" value="1"/>
</dbReference>
<dbReference type="SUPFAM" id="SSF56176">
    <property type="entry name" value="FAD-binding/transporter-associated domain-like"/>
    <property type="match status" value="1"/>
</dbReference>
<sequence>MSQLASPGPGGLQALAGQAARPGADDGAYARPQPVGHGGGAIPTFDIDRVAARLRTVLPASAIHSDAESLRPWECDGMTAIRQLPQLVVLPATEDEVRAVLAVCRELRVPVVPRGAATGLSGGATPHATGVVMSLARLNRIVKIDPVARLAVVQPGVRNLAVSEAAAPFNLYYAPDPSSQIACTIGGNVSENSGGVHCLKYGLTVNNVLGVRGITMEGESVCIGGAALDAPGLDLLAVLNGSEGNFMVITEVTVRLVPKPQLARVVLASFDDVTKAGDAVAAIIAAGIIPAGLEMMDKPATCAVEPFVKAGYDMNAEAILLCESDGTPDEVAEEIEHMERVLRAAGATRCQVSRDEAERLRFWAGRKAAFPAVGRISPDYLCMDGTIPRKQLATMLLAIVEMEKKHGLRCANVFHAGDGNLHPLIMYDANQPGELQRALAFGADILRLSVALGGSITGEHGVGVEKIDEMCAQFTPDEIAAFHGVKAAFDPQLLLNPGKTVPTIARCREYRLTGGKH</sequence>
<dbReference type="Proteomes" id="UP000675920">
    <property type="component" value="Unplaced"/>
</dbReference>
<evidence type="ECO:0000313" key="7">
    <source>
        <dbReference type="Proteomes" id="UP000675920"/>
    </source>
</evidence>
<accession>A0A8B6XAZ7</accession>
<dbReference type="InterPro" id="IPR016171">
    <property type="entry name" value="Vanillyl_alc_oxidase_C-sub2"/>
</dbReference>
<evidence type="ECO:0000259" key="6">
    <source>
        <dbReference type="PROSITE" id="PS51387"/>
    </source>
</evidence>
<evidence type="ECO:0000256" key="4">
    <source>
        <dbReference type="ARBA" id="ARBA00023002"/>
    </source>
</evidence>
<dbReference type="InterPro" id="IPR016164">
    <property type="entry name" value="FAD-linked_Oxase-like_C"/>
</dbReference>
<dbReference type="InterPro" id="IPR016169">
    <property type="entry name" value="FAD-bd_PCMH_sub2"/>
</dbReference>
<keyword evidence="4" id="KW-0560">Oxidoreductase</keyword>
<proteinExistence type="predicted"/>
<feature type="domain" description="FAD-binding PCMH-type" evidence="6">
    <location>
        <begin position="81"/>
        <end position="259"/>
    </location>
</feature>
<reference evidence="8" key="1">
    <citation type="journal article" date="1997" name="Proteins">
        <title>Crystallization and preliminary X-ray analysis of the flavoenzyme vanillyl-alcohol oxidase from Penicillium simplicissimum.</title>
        <authorList>
            <person name="Mattevi A."/>
            <person name="Fraaije M.W."/>
            <person name="Coda A."/>
            <person name="van Berkel W.J."/>
        </authorList>
    </citation>
    <scope>NUCLEOTIDE SEQUENCE</scope>
</reference>
<feature type="region of interest" description="Disordered" evidence="5">
    <location>
        <begin position="1"/>
        <end position="35"/>
    </location>
</feature>
<evidence type="ECO:0000256" key="2">
    <source>
        <dbReference type="ARBA" id="ARBA00022630"/>
    </source>
</evidence>
<dbReference type="Gene3D" id="3.30.70.2740">
    <property type="match status" value="1"/>
</dbReference>
<dbReference type="InterPro" id="IPR004113">
    <property type="entry name" value="FAD-bd_oxidored_4_C"/>
</dbReference>
<keyword evidence="2" id="KW-0285">Flavoprotein</keyword>
<dbReference type="InterPro" id="IPR006094">
    <property type="entry name" value="Oxid_FAD_bind_N"/>
</dbReference>
<reference evidence="8" key="2">
    <citation type="submission" date="2025-08" db="UniProtKB">
        <authorList>
            <consortium name="RefSeq"/>
        </authorList>
    </citation>
    <scope>IDENTIFICATION</scope>
</reference>
<dbReference type="GO" id="GO:0071949">
    <property type="term" value="F:FAD binding"/>
    <property type="evidence" value="ECO:0007669"/>
    <property type="project" value="InterPro"/>
</dbReference>
<keyword evidence="3" id="KW-0274">FAD</keyword>
<dbReference type="InterPro" id="IPR016166">
    <property type="entry name" value="FAD-bd_PCMH"/>
</dbReference>
<keyword evidence="7" id="KW-1185">Reference proteome</keyword>
<dbReference type="Gene3D" id="3.30.465.10">
    <property type="match status" value="1"/>
</dbReference>